<comment type="similarity">
    <text evidence="1">Belongs to the enoyl-CoA hydratase/isomerase family.</text>
</comment>
<name>A0A544Y1R3_9ACTN</name>
<dbReference type="RefSeq" id="WP_142625099.1">
    <property type="nucleotide sequence ID" value="NZ_VIRM01000082.1"/>
</dbReference>
<evidence type="ECO:0000313" key="3">
    <source>
        <dbReference type="EMBL" id="TQS10663.1"/>
    </source>
</evidence>
<dbReference type="InterPro" id="IPR039375">
    <property type="entry name" value="NodN-like"/>
</dbReference>
<dbReference type="PANTHER" id="PTHR42993">
    <property type="entry name" value="MAOC-LIKE DEHYDRATASE DOMAIN-CONTAINING PROTEIN"/>
    <property type="match status" value="1"/>
</dbReference>
<dbReference type="AlphaFoldDB" id="A0A544Y1R3"/>
<dbReference type="EMBL" id="VIRM01000082">
    <property type="protein sequence ID" value="TQS10663.1"/>
    <property type="molecule type" value="Genomic_DNA"/>
</dbReference>
<dbReference type="Pfam" id="PF01575">
    <property type="entry name" value="MaoC_dehydratas"/>
    <property type="match status" value="1"/>
</dbReference>
<dbReference type="SUPFAM" id="SSF54637">
    <property type="entry name" value="Thioesterase/thiol ester dehydrase-isomerase"/>
    <property type="match status" value="1"/>
</dbReference>
<gene>
    <name evidence="3" type="ORF">FLX08_37970</name>
</gene>
<reference evidence="3 4" key="1">
    <citation type="submission" date="2019-07" db="EMBL/GenBank/DDBJ databases">
        <title>Microbispora hainanensis DSM 45428.</title>
        <authorList>
            <person name="Thawai C."/>
        </authorList>
    </citation>
    <scope>NUCLEOTIDE SEQUENCE [LARGE SCALE GENOMIC DNA]</scope>
    <source>
        <strain evidence="3 4">DSM 45428</strain>
    </source>
</reference>
<dbReference type="PANTHER" id="PTHR42993:SF1">
    <property type="entry name" value="MAOC-LIKE DEHYDRATASE DOMAIN-CONTAINING PROTEIN"/>
    <property type="match status" value="1"/>
</dbReference>
<dbReference type="Gene3D" id="3.10.129.10">
    <property type="entry name" value="Hotdog Thioesterase"/>
    <property type="match status" value="1"/>
</dbReference>
<feature type="domain" description="MaoC-like" evidence="2">
    <location>
        <begin position="14"/>
        <end position="119"/>
    </location>
</feature>
<evidence type="ECO:0000313" key="4">
    <source>
        <dbReference type="Proteomes" id="UP000316541"/>
    </source>
</evidence>
<dbReference type="InterPro" id="IPR002539">
    <property type="entry name" value="MaoC-like_dom"/>
</dbReference>
<organism evidence="3 4">
    <name type="scientific">Microbispora hainanensis</name>
    <dbReference type="NCBI Taxonomy" id="568844"/>
    <lineage>
        <taxon>Bacteria</taxon>
        <taxon>Bacillati</taxon>
        <taxon>Actinomycetota</taxon>
        <taxon>Actinomycetes</taxon>
        <taxon>Streptosporangiales</taxon>
        <taxon>Streptosporangiaceae</taxon>
        <taxon>Microbispora</taxon>
    </lineage>
</organism>
<evidence type="ECO:0000259" key="2">
    <source>
        <dbReference type="Pfam" id="PF01575"/>
    </source>
</evidence>
<dbReference type="Proteomes" id="UP000316541">
    <property type="component" value="Unassembled WGS sequence"/>
</dbReference>
<dbReference type="CDD" id="cd03450">
    <property type="entry name" value="NodN"/>
    <property type="match status" value="1"/>
</dbReference>
<comment type="caution">
    <text evidence="3">The sequence shown here is derived from an EMBL/GenBank/DDBJ whole genome shotgun (WGS) entry which is preliminary data.</text>
</comment>
<sequence>MTTTVHGLDEIKALAGKDLGHSGWLEITQERVNTFADATDDHQWIHVDPVRAAAGPFGGPIAHGYLTLSLVIPLFSELLDIQGVKMSVNYGLEKVRFPSPVKVGGRIRLAAAVVSVEDVPGDGVQMLLDFTVEIDGATKPACVARVIYRHYA</sequence>
<protein>
    <submittedName>
        <fullName evidence="3">MaoC family dehydratase</fullName>
    </submittedName>
</protein>
<proteinExistence type="inferred from homology"/>
<dbReference type="InterPro" id="IPR029069">
    <property type="entry name" value="HotDog_dom_sf"/>
</dbReference>
<accession>A0A544Y1R3</accession>
<evidence type="ECO:0000256" key="1">
    <source>
        <dbReference type="ARBA" id="ARBA00005254"/>
    </source>
</evidence>